<dbReference type="SUPFAM" id="SSF54909">
    <property type="entry name" value="Dimeric alpha+beta barrel"/>
    <property type="match status" value="1"/>
</dbReference>
<gene>
    <name evidence="2" type="ORF">FB45DRAFT_1052262</name>
</gene>
<sequence>MISPLQMASISKFCASSDGTHIYAEASGNPANPSVVFVHGMLLSGIVFDKLFSDSRMLDKLYLVRYDVRGHGRSGKPTVPSAYTSAMYADDFAAVAREFSLNNPVYVGWSAGAPVASDICTNIAPVPLGGVIAMSGALCVSGAAQTLKPKLVELFPKLFSSDTVTALNARVSFADAAFLDPENVSFSVKAAWIGSTVMQTPDIFKAIRGGHKPDQTKIAELGARGFPAMVIYGTEDQIQDGRIVAAHARPHFTNLEVLTIEGGSHSLFYDNLDETVESILPFCLRFSGKVNVADALKKLGGVSYNPVLYRTPSDSVDLQTLAIVSPLNSHLPTPDDPQIVEQLGQYLGGTVEIRLYERFPRGAHGQILIPSSSAKHYMVLNGMTPDDGAEDMFNDWYTDEHIPMLSAVPGWRSSSRFRLLSSSPSSSPPLYLALHEWASREAFGTSQFKAATNTPWRTRVVVEKVHKKERRLLEYLGTVKDLEEQRLKLQ</sequence>
<evidence type="ECO:0000259" key="1">
    <source>
        <dbReference type="Pfam" id="PF00561"/>
    </source>
</evidence>
<dbReference type="Gene3D" id="3.30.70.100">
    <property type="match status" value="1"/>
</dbReference>
<name>A0AAD7CG61_9AGAR</name>
<dbReference type="GO" id="GO:0016787">
    <property type="term" value="F:hydrolase activity"/>
    <property type="evidence" value="ECO:0007669"/>
    <property type="project" value="UniProtKB-KW"/>
</dbReference>
<dbReference type="PANTHER" id="PTHR43194:SF2">
    <property type="entry name" value="PEROXISOMAL MEMBRANE PROTEIN LPX1"/>
    <property type="match status" value="1"/>
</dbReference>
<feature type="domain" description="AB hydrolase-1" evidence="1">
    <location>
        <begin position="33"/>
        <end position="271"/>
    </location>
</feature>
<keyword evidence="2" id="KW-0378">Hydrolase</keyword>
<dbReference type="InterPro" id="IPR011008">
    <property type="entry name" value="Dimeric_a/b-barrel"/>
</dbReference>
<dbReference type="Pfam" id="PF00561">
    <property type="entry name" value="Abhydrolase_1"/>
    <property type="match status" value="1"/>
</dbReference>
<proteinExistence type="predicted"/>
<dbReference type="SUPFAM" id="SSF53474">
    <property type="entry name" value="alpha/beta-Hydrolases"/>
    <property type="match status" value="1"/>
</dbReference>
<evidence type="ECO:0000313" key="3">
    <source>
        <dbReference type="Proteomes" id="UP001221142"/>
    </source>
</evidence>
<dbReference type="Gene3D" id="3.40.50.1820">
    <property type="entry name" value="alpha/beta hydrolase"/>
    <property type="match status" value="1"/>
</dbReference>
<protein>
    <submittedName>
        <fullName evidence="2">Alpha/Beta hydrolase protein</fullName>
    </submittedName>
</protein>
<dbReference type="InterPro" id="IPR029058">
    <property type="entry name" value="AB_hydrolase_fold"/>
</dbReference>
<evidence type="ECO:0000313" key="2">
    <source>
        <dbReference type="EMBL" id="KAJ7647850.1"/>
    </source>
</evidence>
<dbReference type="Proteomes" id="UP001221142">
    <property type="component" value="Unassembled WGS sequence"/>
</dbReference>
<organism evidence="2 3">
    <name type="scientific">Roridomyces roridus</name>
    <dbReference type="NCBI Taxonomy" id="1738132"/>
    <lineage>
        <taxon>Eukaryota</taxon>
        <taxon>Fungi</taxon>
        <taxon>Dikarya</taxon>
        <taxon>Basidiomycota</taxon>
        <taxon>Agaricomycotina</taxon>
        <taxon>Agaricomycetes</taxon>
        <taxon>Agaricomycetidae</taxon>
        <taxon>Agaricales</taxon>
        <taxon>Marasmiineae</taxon>
        <taxon>Mycenaceae</taxon>
        <taxon>Roridomyces</taxon>
    </lineage>
</organism>
<dbReference type="AlphaFoldDB" id="A0AAD7CG61"/>
<dbReference type="InterPro" id="IPR050228">
    <property type="entry name" value="Carboxylesterase_BioH"/>
</dbReference>
<dbReference type="InterPro" id="IPR000073">
    <property type="entry name" value="AB_hydrolase_1"/>
</dbReference>
<comment type="caution">
    <text evidence="2">The sequence shown here is derived from an EMBL/GenBank/DDBJ whole genome shotgun (WGS) entry which is preliminary data.</text>
</comment>
<reference evidence="2" key="1">
    <citation type="submission" date="2023-03" db="EMBL/GenBank/DDBJ databases">
        <title>Massive genome expansion in bonnet fungi (Mycena s.s.) driven by repeated elements and novel gene families across ecological guilds.</title>
        <authorList>
            <consortium name="Lawrence Berkeley National Laboratory"/>
            <person name="Harder C.B."/>
            <person name="Miyauchi S."/>
            <person name="Viragh M."/>
            <person name="Kuo A."/>
            <person name="Thoen E."/>
            <person name="Andreopoulos B."/>
            <person name="Lu D."/>
            <person name="Skrede I."/>
            <person name="Drula E."/>
            <person name="Henrissat B."/>
            <person name="Morin E."/>
            <person name="Kohler A."/>
            <person name="Barry K."/>
            <person name="LaButti K."/>
            <person name="Morin E."/>
            <person name="Salamov A."/>
            <person name="Lipzen A."/>
            <person name="Mereny Z."/>
            <person name="Hegedus B."/>
            <person name="Baldrian P."/>
            <person name="Stursova M."/>
            <person name="Weitz H."/>
            <person name="Taylor A."/>
            <person name="Grigoriev I.V."/>
            <person name="Nagy L.G."/>
            <person name="Martin F."/>
            <person name="Kauserud H."/>
        </authorList>
    </citation>
    <scope>NUCLEOTIDE SEQUENCE</scope>
    <source>
        <strain evidence="2">9284</strain>
    </source>
</reference>
<keyword evidence="3" id="KW-1185">Reference proteome</keyword>
<accession>A0AAD7CG61</accession>
<dbReference type="EMBL" id="JARKIF010000002">
    <property type="protein sequence ID" value="KAJ7647850.1"/>
    <property type="molecule type" value="Genomic_DNA"/>
</dbReference>
<dbReference type="PANTHER" id="PTHR43194">
    <property type="entry name" value="HYDROLASE ALPHA/BETA FOLD FAMILY"/>
    <property type="match status" value="1"/>
</dbReference>